<reference evidence="4 5" key="1">
    <citation type="submission" date="2019-09" db="EMBL/GenBank/DDBJ databases">
        <title>Complete genome sequence of Arachidicoccus sp. B3-10 isolated from apple orchard soil.</title>
        <authorList>
            <person name="Kim H.S."/>
            <person name="Han K.-I."/>
            <person name="Suh M.K."/>
            <person name="Lee K.C."/>
            <person name="Eom M.K."/>
            <person name="Kim J.-S."/>
            <person name="Kang S.W."/>
            <person name="Sin Y."/>
            <person name="Lee J.-S."/>
        </authorList>
    </citation>
    <scope>NUCLEOTIDE SEQUENCE [LARGE SCALE GENOMIC DNA]</scope>
    <source>
        <strain evidence="4 5">B3-10</strain>
    </source>
</reference>
<dbReference type="GO" id="GO:0019288">
    <property type="term" value="P:isopentenyl diphosphate biosynthetic process, methylerythritol 4-phosphate pathway"/>
    <property type="evidence" value="ECO:0007669"/>
    <property type="project" value="UniProtKB-UniRule"/>
</dbReference>
<comment type="pathway">
    <text evidence="3">Isoprenoid biosynthesis; isopentenyl diphosphate biosynthesis via DXP pathway; isopentenyl diphosphate from 1-deoxy-D-xylulose 5-phosphate: step 2/6.</text>
</comment>
<keyword evidence="2 3" id="KW-0548">Nucleotidyltransferase</keyword>
<dbReference type="InterPro" id="IPR034683">
    <property type="entry name" value="IspD/TarI"/>
</dbReference>
<dbReference type="NCBIfam" id="TIGR00453">
    <property type="entry name" value="ispD"/>
    <property type="match status" value="1"/>
</dbReference>
<dbReference type="GO" id="GO:0050518">
    <property type="term" value="F:2-C-methyl-D-erythritol 4-phosphate cytidylyltransferase activity"/>
    <property type="evidence" value="ECO:0007669"/>
    <property type="project" value="UniProtKB-UniRule"/>
</dbReference>
<dbReference type="AlphaFoldDB" id="A0A5P2GC24"/>
<proteinExistence type="inferred from homology"/>
<feature type="site" description="Transition state stabilizer" evidence="3">
    <location>
        <position position="19"/>
    </location>
</feature>
<dbReference type="Gene3D" id="3.90.550.10">
    <property type="entry name" value="Spore Coat Polysaccharide Biosynthesis Protein SpsA, Chain A"/>
    <property type="match status" value="1"/>
</dbReference>
<dbReference type="HAMAP" id="MF_00108">
    <property type="entry name" value="IspD"/>
    <property type="match status" value="1"/>
</dbReference>
<name>A0A5P2GC24_9BACT</name>
<evidence type="ECO:0000313" key="5">
    <source>
        <dbReference type="Proteomes" id="UP000292424"/>
    </source>
</evidence>
<dbReference type="InterPro" id="IPR001228">
    <property type="entry name" value="IspD"/>
</dbReference>
<dbReference type="KEGG" id="arac:E0W69_019590"/>
<dbReference type="EMBL" id="CP044016">
    <property type="protein sequence ID" value="QES90763.1"/>
    <property type="molecule type" value="Genomic_DNA"/>
</dbReference>
<dbReference type="SUPFAM" id="SSF53448">
    <property type="entry name" value="Nucleotide-diphospho-sugar transferases"/>
    <property type="match status" value="1"/>
</dbReference>
<dbReference type="Proteomes" id="UP000292424">
    <property type="component" value="Chromosome"/>
</dbReference>
<dbReference type="Pfam" id="PF01128">
    <property type="entry name" value="IspD"/>
    <property type="match status" value="1"/>
</dbReference>
<dbReference type="PANTHER" id="PTHR32125">
    <property type="entry name" value="2-C-METHYL-D-ERYTHRITOL 4-PHOSPHATE CYTIDYLYLTRANSFERASE, CHLOROPLASTIC"/>
    <property type="match status" value="1"/>
</dbReference>
<dbReference type="CDD" id="cd02516">
    <property type="entry name" value="CDP-ME_synthetase"/>
    <property type="match status" value="1"/>
</dbReference>
<dbReference type="PANTHER" id="PTHR32125:SF4">
    <property type="entry name" value="2-C-METHYL-D-ERYTHRITOL 4-PHOSPHATE CYTIDYLYLTRANSFERASE, CHLOROPLASTIC"/>
    <property type="match status" value="1"/>
</dbReference>
<evidence type="ECO:0000256" key="2">
    <source>
        <dbReference type="ARBA" id="ARBA00022695"/>
    </source>
</evidence>
<organism evidence="4 5">
    <name type="scientific">Rhizosphaericola mali</name>
    <dbReference type="NCBI Taxonomy" id="2545455"/>
    <lineage>
        <taxon>Bacteria</taxon>
        <taxon>Pseudomonadati</taxon>
        <taxon>Bacteroidota</taxon>
        <taxon>Chitinophagia</taxon>
        <taxon>Chitinophagales</taxon>
        <taxon>Chitinophagaceae</taxon>
        <taxon>Rhizosphaericola</taxon>
    </lineage>
</organism>
<comment type="catalytic activity">
    <reaction evidence="3">
        <text>2-C-methyl-D-erythritol 4-phosphate + CTP + H(+) = 4-CDP-2-C-methyl-D-erythritol + diphosphate</text>
        <dbReference type="Rhea" id="RHEA:13429"/>
        <dbReference type="ChEBI" id="CHEBI:15378"/>
        <dbReference type="ChEBI" id="CHEBI:33019"/>
        <dbReference type="ChEBI" id="CHEBI:37563"/>
        <dbReference type="ChEBI" id="CHEBI:57823"/>
        <dbReference type="ChEBI" id="CHEBI:58262"/>
        <dbReference type="EC" id="2.7.7.60"/>
    </reaction>
</comment>
<keyword evidence="1 3" id="KW-0808">Transferase</keyword>
<accession>A0A5P2GC24</accession>
<dbReference type="UniPathway" id="UPA00056">
    <property type="reaction ID" value="UER00093"/>
</dbReference>
<evidence type="ECO:0000313" key="4">
    <source>
        <dbReference type="EMBL" id="QES90763.1"/>
    </source>
</evidence>
<comment type="similarity">
    <text evidence="3">Belongs to the IspD/TarI cytidylyltransferase family. IspD subfamily.</text>
</comment>
<comment type="function">
    <text evidence="3">Catalyzes the formation of 4-diphosphocytidyl-2-C-methyl-D-erythritol from CTP and 2-C-methyl-D-erythritol 4-phosphate (MEP).</text>
</comment>
<gene>
    <name evidence="3" type="primary">ispD</name>
    <name evidence="4" type="ORF">E0W69_019590</name>
</gene>
<dbReference type="FunFam" id="3.90.550.10:FF:000003">
    <property type="entry name" value="2-C-methyl-D-erythritol 4-phosphate cytidylyltransferase"/>
    <property type="match status" value="1"/>
</dbReference>
<sequence length="229" mass="25693">MLENLTKYAIIVAGGIGSRMGSNIPKQYLTLRGQPIFIHSIKAFLNADPYIKIILVVSNEFQKNAQQYIKEFLLTEEQKRIEITIGGETRFHSVNNGLQCIHKQGIVAIHDAVRCLVSSKMINNCYYQAQLLGSAIPAVTATDSIRIADKNENHAIDRSTIKIIQTPQTFKTDLILKAFKSDYNNNFTDEASVVEFIGEKVHLIDGDYNNIKITRPLDLIIAENILGNE</sequence>
<evidence type="ECO:0000256" key="1">
    <source>
        <dbReference type="ARBA" id="ARBA00022679"/>
    </source>
</evidence>
<evidence type="ECO:0000256" key="3">
    <source>
        <dbReference type="HAMAP-Rule" id="MF_00108"/>
    </source>
</evidence>
<keyword evidence="5" id="KW-1185">Reference proteome</keyword>
<dbReference type="InterPro" id="IPR029044">
    <property type="entry name" value="Nucleotide-diphossugar_trans"/>
</dbReference>
<dbReference type="EC" id="2.7.7.60" evidence="3"/>
<dbReference type="InterPro" id="IPR050088">
    <property type="entry name" value="IspD/TarI_cytidylyltransf_bact"/>
</dbReference>
<feature type="site" description="Positions MEP for the nucleophilic attack" evidence="3">
    <location>
        <position position="212"/>
    </location>
</feature>
<protein>
    <recommendedName>
        <fullName evidence="3">2-C-methyl-D-erythritol 4-phosphate cytidylyltransferase</fullName>
        <ecNumber evidence="3">2.7.7.60</ecNumber>
    </recommendedName>
    <alternativeName>
        <fullName evidence="3">4-diphosphocytidyl-2C-methyl-D-erythritol synthase</fullName>
    </alternativeName>
    <alternativeName>
        <fullName evidence="3">MEP cytidylyltransferase</fullName>
        <shortName evidence="3">MCT</shortName>
    </alternativeName>
</protein>
<dbReference type="OrthoDB" id="9806837at2"/>
<keyword evidence="3" id="KW-0414">Isoprene biosynthesis</keyword>
<dbReference type="NCBIfam" id="NF001186">
    <property type="entry name" value="PRK00155.2-3"/>
    <property type="match status" value="1"/>
</dbReference>
<feature type="site" description="Transition state stabilizer" evidence="3">
    <location>
        <position position="26"/>
    </location>
</feature>
<feature type="site" description="Positions MEP for the nucleophilic attack" evidence="3">
    <location>
        <position position="158"/>
    </location>
</feature>